<keyword evidence="2" id="KW-1185">Reference proteome</keyword>
<gene>
    <name evidence="1" type="ORF">OHB29_07460</name>
</gene>
<evidence type="ECO:0000313" key="1">
    <source>
        <dbReference type="EMBL" id="WUG92877.1"/>
    </source>
</evidence>
<reference evidence="1 2" key="1">
    <citation type="submission" date="2022-10" db="EMBL/GenBank/DDBJ databases">
        <title>The complete genomes of actinobacterial strains from the NBC collection.</title>
        <authorList>
            <person name="Joergensen T.S."/>
            <person name="Alvarez Arevalo M."/>
            <person name="Sterndorff E.B."/>
            <person name="Faurdal D."/>
            <person name="Vuksanovic O."/>
            <person name="Mourched A.-S."/>
            <person name="Charusanti P."/>
            <person name="Shaw S."/>
            <person name="Blin K."/>
            <person name="Weber T."/>
        </authorList>
    </citation>
    <scope>NUCLEOTIDE SEQUENCE [LARGE SCALE GENOMIC DNA]</scope>
    <source>
        <strain evidence="1 2">NBC_00456</strain>
    </source>
</reference>
<dbReference type="EMBL" id="CP107906">
    <property type="protein sequence ID" value="WUG92877.1"/>
    <property type="molecule type" value="Genomic_DNA"/>
</dbReference>
<name>A0ABZ1NNG1_STRVL</name>
<dbReference type="Proteomes" id="UP001341259">
    <property type="component" value="Chromosome"/>
</dbReference>
<organism evidence="1 2">
    <name type="scientific">Streptomyces violaceus</name>
    <name type="common">Streptomyces venezuelae</name>
    <dbReference type="NCBI Taxonomy" id="1936"/>
    <lineage>
        <taxon>Bacteria</taxon>
        <taxon>Bacillati</taxon>
        <taxon>Actinomycetota</taxon>
        <taxon>Actinomycetes</taxon>
        <taxon>Kitasatosporales</taxon>
        <taxon>Streptomycetaceae</taxon>
        <taxon>Streptomyces</taxon>
    </lineage>
</organism>
<sequence length="53" mass="5861">MRWQPLRTPHLPLESQKLSAHLAEIVGKDARGPIKRLLSPLPLHELFAQAAAG</sequence>
<evidence type="ECO:0000313" key="2">
    <source>
        <dbReference type="Proteomes" id="UP001341259"/>
    </source>
</evidence>
<dbReference type="RefSeq" id="WP_328337261.1">
    <property type="nucleotide sequence ID" value="NZ_CP107906.1"/>
</dbReference>
<accession>A0ABZ1NNG1</accession>
<protein>
    <submittedName>
        <fullName evidence="1">Uncharacterized protein</fullName>
    </submittedName>
</protein>
<proteinExistence type="predicted"/>